<dbReference type="Gene3D" id="3.30.1180.10">
    <property type="match status" value="1"/>
</dbReference>
<organism evidence="2 3">
    <name type="scientific">Candidatus Pullilachnospira stercoravium</name>
    <dbReference type="NCBI Taxonomy" id="2840913"/>
    <lineage>
        <taxon>Bacteria</taxon>
        <taxon>Bacillati</taxon>
        <taxon>Bacillota</taxon>
        <taxon>Clostridia</taxon>
        <taxon>Lachnospirales</taxon>
        <taxon>Lachnospiraceae</taxon>
        <taxon>Lachnospiraceae incertae sedis</taxon>
        <taxon>Candidatus Pullilachnospira</taxon>
    </lineage>
</organism>
<dbReference type="InterPro" id="IPR003797">
    <property type="entry name" value="DegV"/>
</dbReference>
<proteinExistence type="predicted"/>
<dbReference type="AlphaFoldDB" id="A0A9D1NWL4"/>
<accession>A0A9D1NWL4</accession>
<evidence type="ECO:0000313" key="2">
    <source>
        <dbReference type="EMBL" id="HIV13686.1"/>
    </source>
</evidence>
<dbReference type="InterPro" id="IPR043168">
    <property type="entry name" value="DegV_C"/>
</dbReference>
<dbReference type="InterPro" id="IPR050270">
    <property type="entry name" value="DegV_domain_contain"/>
</dbReference>
<dbReference type="Proteomes" id="UP000886723">
    <property type="component" value="Unassembled WGS sequence"/>
</dbReference>
<dbReference type="PROSITE" id="PS51482">
    <property type="entry name" value="DEGV"/>
    <property type="match status" value="1"/>
</dbReference>
<comment type="caution">
    <text evidence="2">The sequence shown here is derived from an EMBL/GenBank/DDBJ whole genome shotgun (WGS) entry which is preliminary data.</text>
</comment>
<keyword evidence="1" id="KW-0446">Lipid-binding</keyword>
<reference evidence="2" key="2">
    <citation type="journal article" date="2021" name="PeerJ">
        <title>Extensive microbial diversity within the chicken gut microbiome revealed by metagenomics and culture.</title>
        <authorList>
            <person name="Gilroy R."/>
            <person name="Ravi A."/>
            <person name="Getino M."/>
            <person name="Pursley I."/>
            <person name="Horton D.L."/>
            <person name="Alikhan N.F."/>
            <person name="Baker D."/>
            <person name="Gharbi K."/>
            <person name="Hall N."/>
            <person name="Watson M."/>
            <person name="Adriaenssens E.M."/>
            <person name="Foster-Nyarko E."/>
            <person name="Jarju S."/>
            <person name="Secka A."/>
            <person name="Antonio M."/>
            <person name="Oren A."/>
            <person name="Chaudhuri R.R."/>
            <person name="La Ragione R."/>
            <person name="Hildebrand F."/>
            <person name="Pallen M.J."/>
        </authorList>
    </citation>
    <scope>NUCLEOTIDE SEQUENCE</scope>
    <source>
        <strain evidence="2">ChiBcec2-4451</strain>
    </source>
</reference>
<dbReference type="PANTHER" id="PTHR33434">
    <property type="entry name" value="DEGV DOMAIN-CONTAINING PROTEIN DR_1986-RELATED"/>
    <property type="match status" value="1"/>
</dbReference>
<sequence>MSRVAIVTDSNSGISQEEAKKLGVYVVPMPFFVNGRVYFEDIDLSQEQFYKLLAEDADVSTSQPSPADIMDLWDDLLRSHQEIVHIPMSSGLSASCATAQGLAQDYNGKVQVVDNKRVSVTMMQSVLDALALAKSGKSAAQIREILERESLEASIYLMVDTLKYLKKGGRITPAAAMIGSVLKLKPVLQIHGDKLDAYAKVRGVKAAKKTMLDAIKKDLEGRFASYMEKGEMKLQVAYTTLAGEAEAWMEEVKAAFPDLEITRMDPLALSIVCHTGPGVLAVTATHVINPDNV</sequence>
<dbReference type="SUPFAM" id="SSF82549">
    <property type="entry name" value="DAK1/DegV-like"/>
    <property type="match status" value="1"/>
</dbReference>
<protein>
    <submittedName>
        <fullName evidence="2">DegV family protein</fullName>
    </submittedName>
</protein>
<evidence type="ECO:0000313" key="3">
    <source>
        <dbReference type="Proteomes" id="UP000886723"/>
    </source>
</evidence>
<evidence type="ECO:0000256" key="1">
    <source>
        <dbReference type="ARBA" id="ARBA00023121"/>
    </source>
</evidence>
<reference evidence="2" key="1">
    <citation type="submission" date="2020-10" db="EMBL/GenBank/DDBJ databases">
        <authorList>
            <person name="Gilroy R."/>
        </authorList>
    </citation>
    <scope>NUCLEOTIDE SEQUENCE</scope>
    <source>
        <strain evidence="2">ChiBcec2-4451</strain>
    </source>
</reference>
<dbReference type="NCBIfam" id="TIGR00762">
    <property type="entry name" value="DegV"/>
    <property type="match status" value="1"/>
</dbReference>
<gene>
    <name evidence="2" type="ORF">IAA63_11175</name>
</gene>
<dbReference type="Pfam" id="PF02645">
    <property type="entry name" value="DegV"/>
    <property type="match status" value="1"/>
</dbReference>
<name>A0A9D1NWL4_9FIRM</name>
<dbReference type="EMBL" id="DVON01000237">
    <property type="protein sequence ID" value="HIV13686.1"/>
    <property type="molecule type" value="Genomic_DNA"/>
</dbReference>
<dbReference type="GO" id="GO:0008289">
    <property type="term" value="F:lipid binding"/>
    <property type="evidence" value="ECO:0007669"/>
    <property type="project" value="UniProtKB-KW"/>
</dbReference>
<dbReference type="Gene3D" id="3.40.50.10170">
    <property type="match status" value="1"/>
</dbReference>
<dbReference type="PANTHER" id="PTHR33434:SF2">
    <property type="entry name" value="FATTY ACID-BINDING PROTEIN TM_1468"/>
    <property type="match status" value="1"/>
</dbReference>